<dbReference type="GO" id="GO:0006508">
    <property type="term" value="P:proteolysis"/>
    <property type="evidence" value="ECO:0007669"/>
    <property type="project" value="UniProtKB-KW"/>
</dbReference>
<comment type="similarity">
    <text evidence="1">Belongs to the peptidase C40 family.</text>
</comment>
<evidence type="ECO:0000256" key="2">
    <source>
        <dbReference type="ARBA" id="ARBA00022670"/>
    </source>
</evidence>
<dbReference type="PANTHER" id="PTHR47053:SF3">
    <property type="entry name" value="GAMMA-D-GLUTAMYL-L-LYSINE DIPEPTIDYL-PEPTIDASE"/>
    <property type="match status" value="1"/>
</dbReference>
<dbReference type="Proteomes" id="UP000040576">
    <property type="component" value="Unassembled WGS sequence"/>
</dbReference>
<gene>
    <name evidence="7" type="ORF">BT1A1_3245</name>
</gene>
<dbReference type="Pfam" id="PF18348">
    <property type="entry name" value="SH3_16"/>
    <property type="match status" value="1"/>
</dbReference>
<evidence type="ECO:0000256" key="3">
    <source>
        <dbReference type="ARBA" id="ARBA00022801"/>
    </source>
</evidence>
<keyword evidence="8" id="KW-1185">Reference proteome</keyword>
<evidence type="ECO:0000313" key="7">
    <source>
        <dbReference type="EMBL" id="CEE03027.1"/>
    </source>
</evidence>
<dbReference type="Gene3D" id="2.30.30.40">
    <property type="entry name" value="SH3 Domains"/>
    <property type="match status" value="2"/>
</dbReference>
<evidence type="ECO:0000313" key="8">
    <source>
        <dbReference type="Proteomes" id="UP000040576"/>
    </source>
</evidence>
<evidence type="ECO:0000256" key="1">
    <source>
        <dbReference type="ARBA" id="ARBA00007074"/>
    </source>
</evidence>
<sequence length="339" mass="37972">MMRKWLLSIVIVTCFLLTSWTSVSANTLQEERKVGENAYIDVSVATLWTEPGITRPVDEPSITNPVDMWKWTTSMTYDEKLWLVGNLETQGLLGTEVTILEKQGDWVKVAVHGQPTPREEAGYPGWMPANQLTKNEQFEKFLEKRPFAHISSPTALLYDDPNFEQAFMEISISTRLPVIAETKNAVKVATPSDGQKWLKKEDVQVYHSVKDIPKPTADDLLDTAYQFLGLPYLWAGTSGFGFDCSGFTHTIYKVHGITIPRDSSVQAVQGTPVAEEDLQPGDLIFFAYDEGKGRVHHVGMYIGGGKMIHSPNTASTVRIDNYRAPGYGEEYAGARRYLE</sequence>
<dbReference type="InterPro" id="IPR041382">
    <property type="entry name" value="SH3_16"/>
</dbReference>
<dbReference type="PROSITE" id="PS51935">
    <property type="entry name" value="NLPC_P60"/>
    <property type="match status" value="1"/>
</dbReference>
<keyword evidence="2" id="KW-0645">Protease</keyword>
<reference evidence="7 8" key="1">
    <citation type="submission" date="2014-07" db="EMBL/GenBank/DDBJ databases">
        <authorList>
            <person name="Wibberg Daniel"/>
        </authorList>
    </citation>
    <scope>NUCLEOTIDE SEQUENCE [LARGE SCALE GENOMIC DNA]</scope>
</reference>
<dbReference type="InterPro" id="IPR038765">
    <property type="entry name" value="Papain-like_cys_pep_sf"/>
</dbReference>
<feature type="chain" id="PRO_5001858072" evidence="5">
    <location>
        <begin position="26"/>
        <end position="339"/>
    </location>
</feature>
<proteinExistence type="inferred from homology"/>
<dbReference type="Gene3D" id="3.90.1720.10">
    <property type="entry name" value="endopeptidase domain like (from Nostoc punctiforme)"/>
    <property type="match status" value="1"/>
</dbReference>
<evidence type="ECO:0000256" key="4">
    <source>
        <dbReference type="ARBA" id="ARBA00022807"/>
    </source>
</evidence>
<accession>A0A090IZ54</accession>
<keyword evidence="3" id="KW-0378">Hydrolase</keyword>
<feature type="signal peptide" evidence="5">
    <location>
        <begin position="1"/>
        <end position="25"/>
    </location>
</feature>
<organism evidence="7 8">
    <name type="scientific">Caldibacillus thermoamylovorans</name>
    <dbReference type="NCBI Taxonomy" id="35841"/>
    <lineage>
        <taxon>Bacteria</taxon>
        <taxon>Bacillati</taxon>
        <taxon>Bacillota</taxon>
        <taxon>Bacilli</taxon>
        <taxon>Bacillales</taxon>
        <taxon>Bacillaceae</taxon>
        <taxon>Caldibacillus</taxon>
    </lineage>
</organism>
<dbReference type="PANTHER" id="PTHR47053">
    <property type="entry name" value="MUREIN DD-ENDOPEPTIDASE MEPH-RELATED"/>
    <property type="match status" value="1"/>
</dbReference>
<dbReference type="AlphaFoldDB" id="A0A090IZ54"/>
<protein>
    <submittedName>
        <fullName evidence="7">Polysugar degrading alpha-amylase</fullName>
    </submittedName>
</protein>
<dbReference type="Pfam" id="PF23795">
    <property type="entry name" value="SH3_YKFC_2nd"/>
    <property type="match status" value="1"/>
</dbReference>
<dbReference type="InterPro" id="IPR051202">
    <property type="entry name" value="Peptidase_C40"/>
</dbReference>
<dbReference type="InterPro" id="IPR000064">
    <property type="entry name" value="NLP_P60_dom"/>
</dbReference>
<evidence type="ECO:0000256" key="5">
    <source>
        <dbReference type="SAM" id="SignalP"/>
    </source>
</evidence>
<dbReference type="Pfam" id="PF00877">
    <property type="entry name" value="NLPC_P60"/>
    <property type="match status" value="1"/>
</dbReference>
<keyword evidence="4" id="KW-0788">Thiol protease</keyword>
<dbReference type="SUPFAM" id="SSF54001">
    <property type="entry name" value="Cysteine proteinases"/>
    <property type="match status" value="1"/>
</dbReference>
<dbReference type="GO" id="GO:0008234">
    <property type="term" value="F:cysteine-type peptidase activity"/>
    <property type="evidence" value="ECO:0007669"/>
    <property type="project" value="UniProtKB-KW"/>
</dbReference>
<dbReference type="InterPro" id="IPR057812">
    <property type="entry name" value="SH3_YKFC_2nd"/>
</dbReference>
<feature type="domain" description="NlpC/P60" evidence="6">
    <location>
        <begin position="214"/>
        <end position="338"/>
    </location>
</feature>
<evidence type="ECO:0000259" key="6">
    <source>
        <dbReference type="PROSITE" id="PS51935"/>
    </source>
</evidence>
<keyword evidence="5" id="KW-0732">Signal</keyword>
<dbReference type="EMBL" id="CCRF01000098">
    <property type="protein sequence ID" value="CEE03027.1"/>
    <property type="molecule type" value="Genomic_DNA"/>
</dbReference>
<name>A0A090IZ54_9BACI</name>